<evidence type="ECO:0000256" key="11">
    <source>
        <dbReference type="PROSITE-ProRule" id="PRU01360"/>
    </source>
</evidence>
<evidence type="ECO:0000256" key="13">
    <source>
        <dbReference type="SAM" id="SignalP"/>
    </source>
</evidence>
<sequence length="725" mass="77729">MRRALLLASALTLSAPAAWGAEQASQNPSATAADSWALPDLVITAQRREQNLQKTPVAVSALGGEQLAQQQIAQVENLGRAVPSLFIKQVTASPSALAIALRGAQDLTGGIVTSESPVGLYIDDVYQSRLSAANFGLADIERIEVLRGPQGTLYGRNSMTGAVKFVTRQPDGKTWLTAEGAVGSYKKEQVKVTGGAPISDHWAGAFSAMYGSQGGWQKHSVTGERIGDSYNWGVHGALGLINGGPWEVKLSGTYESTGSDGQHFTPVDNAGKVLNGGGYGAYFSPVHGDGDNTRGSVSAHVGYDFGAFKVKSITAYNTLDDDWTLDFTGGALLFNPTQPVAGFLRSSSATSQQFTQEFQALGGTDRLNWIVGAFYFHEDAKQSLRDTFGPGIFGATAFQLLPTSMWVDSKSYALYGQGDYKLTDDLTITAGLRYGKDDKHFDGVIQNGFAFPLTLASVSRDQKANAATPKVSVQYQVSDDVMLYGVVSRGYRSGSFNGLMIANPTLFGAPYQPEYNWSYEAGAKAEFWDRRGKLNLAAYTQKISDLQESALRNGSNITENAAKATISGVELEFAVTPTRNLNLFANLAYTDAKYDELGPNTSAAQAGATELPLISKWQGQLGASWKVEPAAFDGWALTLAADYAFRSRWFSEATNGAIGLISGNGQANTSLTLTSPDAHWSVGVEGKNVTNENYYNSCAVFIAGVANWCQAVDPAKWSLRVRYKY</sequence>
<dbReference type="InterPro" id="IPR000531">
    <property type="entry name" value="Beta-barrel_TonB"/>
</dbReference>
<dbReference type="InterPro" id="IPR012910">
    <property type="entry name" value="Plug_dom"/>
</dbReference>
<keyword evidence="6" id="KW-0408">Iron</keyword>
<keyword evidence="13" id="KW-0732">Signal</keyword>
<keyword evidence="7" id="KW-0406">Ion transport</keyword>
<keyword evidence="8 12" id="KW-0798">TonB box</keyword>
<keyword evidence="2 11" id="KW-0813">Transport</keyword>
<evidence type="ECO:0000256" key="2">
    <source>
        <dbReference type="ARBA" id="ARBA00022448"/>
    </source>
</evidence>
<keyword evidence="9 11" id="KW-0472">Membrane</keyword>
<dbReference type="Gene3D" id="2.40.170.20">
    <property type="entry name" value="TonB-dependent receptor, beta-barrel domain"/>
    <property type="match status" value="1"/>
</dbReference>
<dbReference type="SUPFAM" id="SSF56935">
    <property type="entry name" value="Porins"/>
    <property type="match status" value="1"/>
</dbReference>
<evidence type="ECO:0000256" key="6">
    <source>
        <dbReference type="ARBA" id="ARBA00023004"/>
    </source>
</evidence>
<dbReference type="GO" id="GO:0009279">
    <property type="term" value="C:cell outer membrane"/>
    <property type="evidence" value="ECO:0007669"/>
    <property type="project" value="UniProtKB-SubCell"/>
</dbReference>
<keyword evidence="3 11" id="KW-1134">Transmembrane beta strand</keyword>
<organism evidence="16 17">
    <name type="scientific">Caulobacter segnis</name>
    <dbReference type="NCBI Taxonomy" id="88688"/>
    <lineage>
        <taxon>Bacteria</taxon>
        <taxon>Pseudomonadati</taxon>
        <taxon>Pseudomonadota</taxon>
        <taxon>Alphaproteobacteria</taxon>
        <taxon>Caulobacterales</taxon>
        <taxon>Caulobacteraceae</taxon>
        <taxon>Caulobacter</taxon>
    </lineage>
</organism>
<evidence type="ECO:0000256" key="8">
    <source>
        <dbReference type="ARBA" id="ARBA00023077"/>
    </source>
</evidence>
<evidence type="ECO:0000256" key="4">
    <source>
        <dbReference type="ARBA" id="ARBA00022496"/>
    </source>
</evidence>
<protein>
    <recommendedName>
        <fullName evidence="18">TonB-dependent receptor</fullName>
    </recommendedName>
</protein>
<keyword evidence="5 11" id="KW-0812">Transmembrane</keyword>
<accession>A0A2W5V7W8</accession>
<proteinExistence type="inferred from homology"/>
<keyword evidence="4" id="KW-0410">Iron transport</keyword>
<evidence type="ECO:0000256" key="1">
    <source>
        <dbReference type="ARBA" id="ARBA00004571"/>
    </source>
</evidence>
<keyword evidence="10 11" id="KW-0998">Cell outer membrane</keyword>
<evidence type="ECO:0000256" key="9">
    <source>
        <dbReference type="ARBA" id="ARBA00023136"/>
    </source>
</evidence>
<reference evidence="16 17" key="1">
    <citation type="submission" date="2017-08" db="EMBL/GenBank/DDBJ databases">
        <title>Infants hospitalized years apart are colonized by the same room-sourced microbial strains.</title>
        <authorList>
            <person name="Brooks B."/>
            <person name="Olm M.R."/>
            <person name="Firek B.A."/>
            <person name="Baker R."/>
            <person name="Thomas B.C."/>
            <person name="Morowitz M.J."/>
            <person name="Banfield J.F."/>
        </authorList>
    </citation>
    <scope>NUCLEOTIDE SEQUENCE [LARGE SCALE GENOMIC DNA]</scope>
    <source>
        <strain evidence="16">S2_003_000_R2_4</strain>
    </source>
</reference>
<dbReference type="Pfam" id="PF00593">
    <property type="entry name" value="TonB_dep_Rec_b-barrel"/>
    <property type="match status" value="1"/>
</dbReference>
<evidence type="ECO:0000259" key="15">
    <source>
        <dbReference type="Pfam" id="PF07715"/>
    </source>
</evidence>
<evidence type="ECO:0000259" key="14">
    <source>
        <dbReference type="Pfam" id="PF00593"/>
    </source>
</evidence>
<comment type="caution">
    <text evidence="16">The sequence shown here is derived from an EMBL/GenBank/DDBJ whole genome shotgun (WGS) entry which is preliminary data.</text>
</comment>
<dbReference type="AlphaFoldDB" id="A0A2W5V7W8"/>
<evidence type="ECO:0008006" key="18">
    <source>
        <dbReference type="Google" id="ProtNLM"/>
    </source>
</evidence>
<evidence type="ECO:0000256" key="12">
    <source>
        <dbReference type="RuleBase" id="RU003357"/>
    </source>
</evidence>
<evidence type="ECO:0000313" key="17">
    <source>
        <dbReference type="Proteomes" id="UP000249393"/>
    </source>
</evidence>
<feature type="domain" description="TonB-dependent receptor plug" evidence="15">
    <location>
        <begin position="52"/>
        <end position="162"/>
    </location>
</feature>
<evidence type="ECO:0000313" key="16">
    <source>
        <dbReference type="EMBL" id="PZR36089.1"/>
    </source>
</evidence>
<evidence type="ECO:0000256" key="10">
    <source>
        <dbReference type="ARBA" id="ARBA00023237"/>
    </source>
</evidence>
<dbReference type="PANTHER" id="PTHR32552">
    <property type="entry name" value="FERRICHROME IRON RECEPTOR-RELATED"/>
    <property type="match status" value="1"/>
</dbReference>
<name>A0A2W5V7W8_9CAUL</name>
<dbReference type="Proteomes" id="UP000249393">
    <property type="component" value="Unassembled WGS sequence"/>
</dbReference>
<evidence type="ECO:0000256" key="5">
    <source>
        <dbReference type="ARBA" id="ARBA00022692"/>
    </source>
</evidence>
<dbReference type="Pfam" id="PF07715">
    <property type="entry name" value="Plug"/>
    <property type="match status" value="1"/>
</dbReference>
<feature type="chain" id="PRO_5015930671" description="TonB-dependent receptor" evidence="13">
    <location>
        <begin position="21"/>
        <end position="725"/>
    </location>
</feature>
<dbReference type="RefSeq" id="WP_304274773.1">
    <property type="nucleotide sequence ID" value="NZ_QFQZ01000009.1"/>
</dbReference>
<feature type="signal peptide" evidence="13">
    <location>
        <begin position="1"/>
        <end position="20"/>
    </location>
</feature>
<feature type="domain" description="TonB-dependent receptor-like beta-barrel" evidence="14">
    <location>
        <begin position="253"/>
        <end position="689"/>
    </location>
</feature>
<dbReference type="PROSITE" id="PS52016">
    <property type="entry name" value="TONB_DEPENDENT_REC_3"/>
    <property type="match status" value="1"/>
</dbReference>
<dbReference type="GO" id="GO:0006826">
    <property type="term" value="P:iron ion transport"/>
    <property type="evidence" value="ECO:0007669"/>
    <property type="project" value="UniProtKB-KW"/>
</dbReference>
<comment type="similarity">
    <text evidence="11 12">Belongs to the TonB-dependent receptor family.</text>
</comment>
<dbReference type="InterPro" id="IPR039426">
    <property type="entry name" value="TonB-dep_rcpt-like"/>
</dbReference>
<dbReference type="EMBL" id="QFQZ01000009">
    <property type="protein sequence ID" value="PZR36089.1"/>
    <property type="molecule type" value="Genomic_DNA"/>
</dbReference>
<dbReference type="PANTHER" id="PTHR32552:SF81">
    <property type="entry name" value="TONB-DEPENDENT OUTER MEMBRANE RECEPTOR"/>
    <property type="match status" value="1"/>
</dbReference>
<comment type="subcellular location">
    <subcellularLocation>
        <location evidence="1 11">Cell outer membrane</location>
        <topology evidence="1 11">Multi-pass membrane protein</topology>
    </subcellularLocation>
</comment>
<evidence type="ECO:0000256" key="7">
    <source>
        <dbReference type="ARBA" id="ARBA00023065"/>
    </source>
</evidence>
<evidence type="ECO:0000256" key="3">
    <source>
        <dbReference type="ARBA" id="ARBA00022452"/>
    </source>
</evidence>
<gene>
    <name evidence="16" type="ORF">DI526_04795</name>
</gene>
<dbReference type="InterPro" id="IPR036942">
    <property type="entry name" value="Beta-barrel_TonB_sf"/>
</dbReference>